<accession>A0A0N5A892</accession>
<name>A0A0N5A892_9BILA</name>
<dbReference type="InterPro" id="IPR011009">
    <property type="entry name" value="Kinase-like_dom_sf"/>
</dbReference>
<feature type="domain" description="Protein kinase" evidence="12">
    <location>
        <begin position="30"/>
        <end position="296"/>
    </location>
</feature>
<feature type="region of interest" description="Disordered" evidence="11">
    <location>
        <begin position="905"/>
        <end position="934"/>
    </location>
</feature>
<evidence type="ECO:0000259" key="12">
    <source>
        <dbReference type="PROSITE" id="PS50011"/>
    </source>
</evidence>
<evidence type="ECO:0000313" key="13">
    <source>
        <dbReference type="Proteomes" id="UP000046393"/>
    </source>
</evidence>
<dbReference type="STRING" id="451379.A0A0N5A892"/>
<sequence length="954" mass="109984">MPTTLPAKPGSLKDPALSALFSTKDPEQRFEDLREIGHGSFGAVFYAQDRETNETVAVKKMAFYGKQAIEKWSDIIKEVSFLKEVSHKNIVDYRACYLKEHTCWLVMEYCIGSAADIVEVHRRPLREIEIAAIIQQTLCGLEYLHNAGRIHRDVKAGNILLTDTGIVKLADFGSASVISPAQSFVGTPYWMAPEVILAMDEGHYDTSADIWSLGITCIELAERKPPLFNMNAMSALYHIAQNDPPSLSMKSADGTPQWSEDFKSFLDGCLKKNPNERMSTTRCRERYSGTFQHRFVKVDNSENVLLELIARTKALVSDLDNFQYRKMRKLIYLDEQQLCAGIDSNSLSEKTEIEDDYLPVGGSTSSRSNSVSSYQSLHSDLGALSERSNGRKSRPPIPSHMMATPTTINDDEEFRDEAIIRVGDEDTSLSELSSQRSECSLARDGLHGFSSASSIQESTSRPLNEVASIRKSKFETLRTTKLISKEMEEHSRENNIYEQMSGYKRLRQQHQKELKQMEERCAVAMEALTNRMAREYEQLASMLSKELQRTRNNHIAEKERKSREHDDIEKKLRRHMLSQQETELKNFINMQKKEYKQKKEKAKLELKERFHVKTMYENAMKEEKSKLSTHRSDAEAMKARELKIAFDAEIRRLRRDRMISLQTLSERLTNEDLDLQSKQLECNQEMSRKHLEMTTKLELEQLADTHRLRKRHLKTQHEAETTNQIQYNQRVTEELAKRHALQSKQQPKELKAKELLIRKQYRQAVKTQLRQSKILQAQVLSTVPKEQHREVIAKLKNEQKRKLALLATQYERTIESMVQNQTVKLESWQVDEAKCLREKLEKELSMLEAFQNKQKSDLENTCKKEQEQLMNSVAMRKDALEEKLENERSDFEKERKKVLSALEEKHKNEVEAFEDPNRLSSFEAPSLSSASSSHFSSLSGFRALSSSLHSLTTS</sequence>
<dbReference type="Pfam" id="PF00069">
    <property type="entry name" value="Pkinase"/>
    <property type="match status" value="1"/>
</dbReference>
<dbReference type="PANTHER" id="PTHR47167:SF4">
    <property type="entry name" value="SERINE_THREONINE-PROTEIN KINASE TAO"/>
    <property type="match status" value="1"/>
</dbReference>
<keyword evidence="10" id="KW-0175">Coiled coil</keyword>
<evidence type="ECO:0000313" key="14">
    <source>
        <dbReference type="WBParaSite" id="SMUV_0000027901-mRNA-1"/>
    </source>
</evidence>
<dbReference type="AlphaFoldDB" id="A0A0N5A892"/>
<dbReference type="InterPro" id="IPR051234">
    <property type="entry name" value="TAO_STE20_kinase"/>
</dbReference>
<feature type="compositionally biased region" description="Low complexity" evidence="11">
    <location>
        <begin position="919"/>
        <end position="934"/>
    </location>
</feature>
<dbReference type="PANTHER" id="PTHR47167">
    <property type="entry name" value="SERINE/THREONINE-PROTEIN KINASE TAO1-LIKE PROTEIN"/>
    <property type="match status" value="1"/>
</dbReference>
<evidence type="ECO:0000256" key="7">
    <source>
        <dbReference type="ARBA" id="ARBA00047899"/>
    </source>
</evidence>
<feature type="coiled-coil region" evidence="10">
    <location>
        <begin position="830"/>
        <end position="901"/>
    </location>
</feature>
<dbReference type="PROSITE" id="PS00107">
    <property type="entry name" value="PROTEIN_KINASE_ATP"/>
    <property type="match status" value="1"/>
</dbReference>
<dbReference type="GO" id="GO:0005737">
    <property type="term" value="C:cytoplasm"/>
    <property type="evidence" value="ECO:0007669"/>
    <property type="project" value="TreeGrafter"/>
</dbReference>
<evidence type="ECO:0000256" key="6">
    <source>
        <dbReference type="ARBA" id="ARBA00022840"/>
    </source>
</evidence>
<dbReference type="InterPro" id="IPR017441">
    <property type="entry name" value="Protein_kinase_ATP_BS"/>
</dbReference>
<evidence type="ECO:0000256" key="3">
    <source>
        <dbReference type="ARBA" id="ARBA00022679"/>
    </source>
</evidence>
<evidence type="ECO:0000256" key="5">
    <source>
        <dbReference type="ARBA" id="ARBA00022777"/>
    </source>
</evidence>
<proteinExistence type="predicted"/>
<evidence type="ECO:0000256" key="11">
    <source>
        <dbReference type="SAM" id="MobiDB-lite"/>
    </source>
</evidence>
<dbReference type="EC" id="2.7.11.1" evidence="1"/>
<dbReference type="InterPro" id="IPR000719">
    <property type="entry name" value="Prot_kinase_dom"/>
</dbReference>
<dbReference type="PROSITE" id="PS50011">
    <property type="entry name" value="PROTEIN_KINASE_DOM"/>
    <property type="match status" value="1"/>
</dbReference>
<keyword evidence="6 9" id="KW-0067">ATP-binding</keyword>
<comment type="catalytic activity">
    <reaction evidence="7">
        <text>L-threonyl-[protein] + ATP = O-phospho-L-threonyl-[protein] + ADP + H(+)</text>
        <dbReference type="Rhea" id="RHEA:46608"/>
        <dbReference type="Rhea" id="RHEA-COMP:11060"/>
        <dbReference type="Rhea" id="RHEA-COMP:11605"/>
        <dbReference type="ChEBI" id="CHEBI:15378"/>
        <dbReference type="ChEBI" id="CHEBI:30013"/>
        <dbReference type="ChEBI" id="CHEBI:30616"/>
        <dbReference type="ChEBI" id="CHEBI:61977"/>
        <dbReference type="ChEBI" id="CHEBI:456216"/>
        <dbReference type="EC" id="2.7.11.1"/>
    </reaction>
</comment>
<dbReference type="Proteomes" id="UP000046393">
    <property type="component" value="Unplaced"/>
</dbReference>
<dbReference type="GO" id="GO:0005524">
    <property type="term" value="F:ATP binding"/>
    <property type="evidence" value="ECO:0007669"/>
    <property type="project" value="UniProtKB-UniRule"/>
</dbReference>
<evidence type="ECO:0000256" key="8">
    <source>
        <dbReference type="ARBA" id="ARBA00048679"/>
    </source>
</evidence>
<keyword evidence="13" id="KW-1185">Reference proteome</keyword>
<dbReference type="FunFam" id="1.10.510.10:FF:000877">
    <property type="entry name" value="TAO kinase 2"/>
    <property type="match status" value="1"/>
</dbReference>
<dbReference type="WBParaSite" id="SMUV_0000027901-mRNA-1">
    <property type="protein sequence ID" value="SMUV_0000027901-mRNA-1"/>
    <property type="gene ID" value="SMUV_0000027901"/>
</dbReference>
<keyword evidence="4 9" id="KW-0547">Nucleotide-binding</keyword>
<evidence type="ECO:0000256" key="1">
    <source>
        <dbReference type="ARBA" id="ARBA00012513"/>
    </source>
</evidence>
<feature type="coiled-coil region" evidence="10">
    <location>
        <begin position="500"/>
        <end position="640"/>
    </location>
</feature>
<evidence type="ECO:0000256" key="2">
    <source>
        <dbReference type="ARBA" id="ARBA00022527"/>
    </source>
</evidence>
<keyword evidence="3" id="KW-0808">Transferase</keyword>
<evidence type="ECO:0000256" key="9">
    <source>
        <dbReference type="PROSITE-ProRule" id="PRU10141"/>
    </source>
</evidence>
<evidence type="ECO:0000256" key="10">
    <source>
        <dbReference type="SAM" id="Coils"/>
    </source>
</evidence>
<dbReference type="SMART" id="SM00220">
    <property type="entry name" value="S_TKc"/>
    <property type="match status" value="1"/>
</dbReference>
<dbReference type="SUPFAM" id="SSF56112">
    <property type="entry name" value="Protein kinase-like (PK-like)"/>
    <property type="match status" value="1"/>
</dbReference>
<protein>
    <recommendedName>
        <fullName evidence="1">non-specific serine/threonine protein kinase</fullName>
        <ecNumber evidence="1">2.7.11.1</ecNumber>
    </recommendedName>
</protein>
<feature type="region of interest" description="Disordered" evidence="11">
    <location>
        <begin position="378"/>
        <end position="405"/>
    </location>
</feature>
<feature type="binding site" evidence="9">
    <location>
        <position position="60"/>
    </location>
    <ligand>
        <name>ATP</name>
        <dbReference type="ChEBI" id="CHEBI:30616"/>
    </ligand>
</feature>
<keyword evidence="2" id="KW-0723">Serine/threonine-protein kinase</keyword>
<reference evidence="14" key="1">
    <citation type="submission" date="2017-02" db="UniProtKB">
        <authorList>
            <consortium name="WormBaseParasite"/>
        </authorList>
    </citation>
    <scope>IDENTIFICATION</scope>
</reference>
<organism evidence="13 14">
    <name type="scientific">Syphacia muris</name>
    <dbReference type="NCBI Taxonomy" id="451379"/>
    <lineage>
        <taxon>Eukaryota</taxon>
        <taxon>Metazoa</taxon>
        <taxon>Ecdysozoa</taxon>
        <taxon>Nematoda</taxon>
        <taxon>Chromadorea</taxon>
        <taxon>Rhabditida</taxon>
        <taxon>Spirurina</taxon>
        <taxon>Oxyuridomorpha</taxon>
        <taxon>Oxyuroidea</taxon>
        <taxon>Oxyuridae</taxon>
        <taxon>Syphacia</taxon>
    </lineage>
</organism>
<keyword evidence="5" id="KW-0418">Kinase</keyword>
<dbReference type="Gene3D" id="1.10.510.10">
    <property type="entry name" value="Transferase(Phosphotransferase) domain 1"/>
    <property type="match status" value="1"/>
</dbReference>
<dbReference type="Gene3D" id="3.30.200.20">
    <property type="entry name" value="Phosphorylase Kinase, domain 1"/>
    <property type="match status" value="1"/>
</dbReference>
<comment type="catalytic activity">
    <reaction evidence="8">
        <text>L-seryl-[protein] + ATP = O-phospho-L-seryl-[protein] + ADP + H(+)</text>
        <dbReference type="Rhea" id="RHEA:17989"/>
        <dbReference type="Rhea" id="RHEA-COMP:9863"/>
        <dbReference type="Rhea" id="RHEA-COMP:11604"/>
        <dbReference type="ChEBI" id="CHEBI:15378"/>
        <dbReference type="ChEBI" id="CHEBI:29999"/>
        <dbReference type="ChEBI" id="CHEBI:30616"/>
        <dbReference type="ChEBI" id="CHEBI:83421"/>
        <dbReference type="ChEBI" id="CHEBI:456216"/>
        <dbReference type="EC" id="2.7.11.1"/>
    </reaction>
</comment>
<evidence type="ECO:0000256" key="4">
    <source>
        <dbReference type="ARBA" id="ARBA00022741"/>
    </source>
</evidence>
<dbReference type="GO" id="GO:0004674">
    <property type="term" value="F:protein serine/threonine kinase activity"/>
    <property type="evidence" value="ECO:0007669"/>
    <property type="project" value="UniProtKB-KW"/>
</dbReference>